<evidence type="ECO:0000313" key="3">
    <source>
        <dbReference type="Proteomes" id="UP000636004"/>
    </source>
</evidence>
<keyword evidence="1" id="KW-0472">Membrane</keyword>
<reference evidence="2" key="2">
    <citation type="submission" date="2020-09" db="EMBL/GenBank/DDBJ databases">
        <authorList>
            <person name="Sun Q."/>
            <person name="Kim S."/>
        </authorList>
    </citation>
    <scope>NUCLEOTIDE SEQUENCE</scope>
    <source>
        <strain evidence="2">KCTC 12710</strain>
    </source>
</reference>
<name>A0A918V6Z7_9FLAO</name>
<dbReference type="AlphaFoldDB" id="A0A918V6Z7"/>
<evidence type="ECO:0008006" key="4">
    <source>
        <dbReference type="Google" id="ProtNLM"/>
    </source>
</evidence>
<sequence length="120" mass="13448">MGVIDSIHETNKKAGDLGDKFLSKSYEYYRLKIFQQVTISVSMIFKIMIVGGLILVALVFMSVAAAFKIGDLVNSYSLGFVLVGVLYLVISFIVFLFRKHINNAIIKSLSKPFFSQDENI</sequence>
<protein>
    <recommendedName>
        <fullName evidence="4">Competence protein</fullName>
    </recommendedName>
</protein>
<dbReference type="EMBL" id="BMWZ01000002">
    <property type="protein sequence ID" value="GGZ75230.1"/>
    <property type="molecule type" value="Genomic_DNA"/>
</dbReference>
<comment type="caution">
    <text evidence="2">The sequence shown here is derived from an EMBL/GenBank/DDBJ whole genome shotgun (WGS) entry which is preliminary data.</text>
</comment>
<accession>A0A918V6Z7</accession>
<reference evidence="2" key="1">
    <citation type="journal article" date="2014" name="Int. J. Syst. Evol. Microbiol.">
        <title>Complete genome sequence of Corynebacterium casei LMG S-19264T (=DSM 44701T), isolated from a smear-ripened cheese.</title>
        <authorList>
            <consortium name="US DOE Joint Genome Institute (JGI-PGF)"/>
            <person name="Walter F."/>
            <person name="Albersmeier A."/>
            <person name="Kalinowski J."/>
            <person name="Ruckert C."/>
        </authorList>
    </citation>
    <scope>NUCLEOTIDE SEQUENCE</scope>
    <source>
        <strain evidence="2">KCTC 12710</strain>
    </source>
</reference>
<feature type="transmembrane region" description="Helical" evidence="1">
    <location>
        <begin position="76"/>
        <end position="97"/>
    </location>
</feature>
<feature type="transmembrane region" description="Helical" evidence="1">
    <location>
        <begin position="47"/>
        <end position="70"/>
    </location>
</feature>
<organism evidence="2 3">
    <name type="scientific">Algibacter mikhailovii</name>
    <dbReference type="NCBI Taxonomy" id="425498"/>
    <lineage>
        <taxon>Bacteria</taxon>
        <taxon>Pseudomonadati</taxon>
        <taxon>Bacteroidota</taxon>
        <taxon>Flavobacteriia</taxon>
        <taxon>Flavobacteriales</taxon>
        <taxon>Flavobacteriaceae</taxon>
        <taxon>Algibacter</taxon>
    </lineage>
</organism>
<evidence type="ECO:0000313" key="2">
    <source>
        <dbReference type="EMBL" id="GGZ75230.1"/>
    </source>
</evidence>
<evidence type="ECO:0000256" key="1">
    <source>
        <dbReference type="SAM" id="Phobius"/>
    </source>
</evidence>
<keyword evidence="1" id="KW-1133">Transmembrane helix</keyword>
<dbReference type="Proteomes" id="UP000636004">
    <property type="component" value="Unassembled WGS sequence"/>
</dbReference>
<dbReference type="RefSeq" id="WP_189359764.1">
    <property type="nucleotide sequence ID" value="NZ_BMWZ01000002.1"/>
</dbReference>
<gene>
    <name evidence="2" type="ORF">GCM10007028_10880</name>
</gene>
<keyword evidence="3" id="KW-1185">Reference proteome</keyword>
<keyword evidence="1" id="KW-0812">Transmembrane</keyword>
<proteinExistence type="predicted"/>